<dbReference type="OrthoDB" id="3373978at2"/>
<dbReference type="EMBL" id="MDHN01000029">
    <property type="protein sequence ID" value="OFC70212.1"/>
    <property type="molecule type" value="Genomic_DNA"/>
</dbReference>
<dbReference type="Proteomes" id="UP000175691">
    <property type="component" value="Unassembled WGS sequence"/>
</dbReference>
<evidence type="ECO:0000313" key="2">
    <source>
        <dbReference type="Proteomes" id="UP000175691"/>
    </source>
</evidence>
<evidence type="ECO:0000313" key="1">
    <source>
        <dbReference type="EMBL" id="OFC70212.1"/>
    </source>
</evidence>
<name>A0A1E7Z9T6_9ALTE</name>
<organism evidence="1 2">
    <name type="scientific">Alteromonas confluentis</name>
    <dbReference type="NCBI Taxonomy" id="1656094"/>
    <lineage>
        <taxon>Bacteria</taxon>
        <taxon>Pseudomonadati</taxon>
        <taxon>Pseudomonadota</taxon>
        <taxon>Gammaproteobacteria</taxon>
        <taxon>Alteromonadales</taxon>
        <taxon>Alteromonadaceae</taxon>
        <taxon>Alteromonas/Salinimonas group</taxon>
        <taxon>Alteromonas</taxon>
    </lineage>
</organism>
<accession>A0A1E7Z9T6</accession>
<dbReference type="PANTHER" id="PTHR39217">
    <property type="match status" value="1"/>
</dbReference>
<dbReference type="GO" id="GO:0003824">
    <property type="term" value="F:catalytic activity"/>
    <property type="evidence" value="ECO:0007669"/>
    <property type="project" value="UniProtKB-ARBA"/>
</dbReference>
<dbReference type="Gene3D" id="3.40.50.20">
    <property type="match status" value="1"/>
</dbReference>
<dbReference type="AlphaFoldDB" id="A0A1E7Z9T6"/>
<protein>
    <recommendedName>
        <fullName evidence="3">Prokaryotic glutathione synthetase ATP-binding domain-containing protein</fullName>
    </recommendedName>
</protein>
<keyword evidence="2" id="KW-1185">Reference proteome</keyword>
<dbReference type="SUPFAM" id="SSF56059">
    <property type="entry name" value="Glutathione synthetase ATP-binding domain-like"/>
    <property type="match status" value="1"/>
</dbReference>
<dbReference type="STRING" id="1656094.BFC18_13570"/>
<dbReference type="PANTHER" id="PTHR39217:SF1">
    <property type="entry name" value="GLUTATHIONE SYNTHETASE"/>
    <property type="match status" value="1"/>
</dbReference>
<evidence type="ECO:0008006" key="3">
    <source>
        <dbReference type="Google" id="ProtNLM"/>
    </source>
</evidence>
<gene>
    <name evidence="1" type="ORF">BFC18_13570</name>
</gene>
<dbReference type="GO" id="GO:0005524">
    <property type="term" value="F:ATP binding"/>
    <property type="evidence" value="ECO:0007669"/>
    <property type="project" value="InterPro"/>
</dbReference>
<sequence>MSRICFLSMDVEDAEGFFVYDDMLIPDFNASGYEVETVSWRSTTVNWNDFDHVIVRSPWDYQQAPEAFIACLEAIDASSATLHNPLSLMKWNIEKTYLRELAENDVPIVPTVWADTYSATWFEAQFAALRCDEVVIKPALSANSDDTFRIHQSQAGEFHAKLSELFKDRLLMVQPFLSSVITEGEYSLFYFGGEYSHTLLKQPKAGDFRVQEEHGGRLSAYTPTADMLTACEAALGAMPTDYLYARVDLIRVNGYWAIMELELIEPSLYFNIDPTSPKRFVDVFVSRFGKGH</sequence>
<proteinExistence type="predicted"/>
<dbReference type="RefSeq" id="WP_070125855.1">
    <property type="nucleotide sequence ID" value="NZ_MDHN01000029.1"/>
</dbReference>
<dbReference type="InterPro" id="IPR013815">
    <property type="entry name" value="ATP_grasp_subdomain_1"/>
</dbReference>
<dbReference type="Gene3D" id="3.30.1490.20">
    <property type="entry name" value="ATP-grasp fold, A domain"/>
    <property type="match status" value="1"/>
</dbReference>
<dbReference type="InterPro" id="IPR053191">
    <property type="entry name" value="DcsG_Biosynth_Enzyme"/>
</dbReference>
<comment type="caution">
    <text evidence="1">The sequence shown here is derived from an EMBL/GenBank/DDBJ whole genome shotgun (WGS) entry which is preliminary data.</text>
</comment>
<reference evidence="1 2" key="1">
    <citation type="submission" date="2016-08" db="EMBL/GenBank/DDBJ databases">
        <authorList>
            <person name="Seilhamer J.J."/>
        </authorList>
    </citation>
    <scope>NUCLEOTIDE SEQUENCE [LARGE SCALE GENOMIC DNA]</scope>
    <source>
        <strain evidence="1 2">KCTC 42603</strain>
    </source>
</reference>
<dbReference type="Gene3D" id="3.30.470.20">
    <property type="entry name" value="ATP-grasp fold, B domain"/>
    <property type="match status" value="1"/>
</dbReference>